<proteinExistence type="predicted"/>
<feature type="signal peptide" evidence="1">
    <location>
        <begin position="1"/>
        <end position="28"/>
    </location>
</feature>
<keyword evidence="1" id="KW-0732">Signal</keyword>
<sequence>MKSIFTSAMAISLLIVVISCSCSKPKQTAPFKSVNDKPGAPPKTWKEHWFEHIKTVNLVYYDDNVAFYYDDGVDKSVTWPFKAMSDVWGYVKKTYGAYGDSSRLYVIFHQNSYPGGHPASYFDASHDYRNTLDAGLNSWTNPTGEQIGMPIHEIGHIVCGASNGVQGAPSDAIWGDSKFMEIFNYDVLMNIGREDEAARVYQQMVDKNPYEDYPGRKYPGVKWFINWFYPIYTKYGKAELLNKYFKVIAANYPKQGKMYKRDRDMSLGEFVHFWSGAAGANLNEQARFAFGQYWTADVQNDFLQAQKDFPNVKY</sequence>
<dbReference type="PROSITE" id="PS51257">
    <property type="entry name" value="PROKAR_LIPOPROTEIN"/>
    <property type="match status" value="1"/>
</dbReference>
<organism evidence="2 3">
    <name type="scientific">Mucilaginibacter terrae</name>
    <dbReference type="NCBI Taxonomy" id="1955052"/>
    <lineage>
        <taxon>Bacteria</taxon>
        <taxon>Pseudomonadati</taxon>
        <taxon>Bacteroidota</taxon>
        <taxon>Sphingobacteriia</taxon>
        <taxon>Sphingobacteriales</taxon>
        <taxon>Sphingobacteriaceae</taxon>
        <taxon>Mucilaginibacter</taxon>
    </lineage>
</organism>
<dbReference type="RefSeq" id="WP_311953713.1">
    <property type="nucleotide sequence ID" value="NZ_JAVLVU010000001.1"/>
</dbReference>
<name>A0ABU3H218_9SPHI</name>
<feature type="chain" id="PRO_5046514892" description="Peptidase" evidence="1">
    <location>
        <begin position="29"/>
        <end position="314"/>
    </location>
</feature>
<evidence type="ECO:0008006" key="4">
    <source>
        <dbReference type="Google" id="ProtNLM"/>
    </source>
</evidence>
<accession>A0ABU3H218</accession>
<evidence type="ECO:0000313" key="3">
    <source>
        <dbReference type="Proteomes" id="UP001258315"/>
    </source>
</evidence>
<dbReference type="EMBL" id="JAVLVU010000001">
    <property type="protein sequence ID" value="MDT3405307.1"/>
    <property type="molecule type" value="Genomic_DNA"/>
</dbReference>
<gene>
    <name evidence="2" type="ORF">QE417_004379</name>
</gene>
<dbReference type="Proteomes" id="UP001258315">
    <property type="component" value="Unassembled WGS sequence"/>
</dbReference>
<evidence type="ECO:0000256" key="1">
    <source>
        <dbReference type="SAM" id="SignalP"/>
    </source>
</evidence>
<comment type="caution">
    <text evidence="2">The sequence shown here is derived from an EMBL/GenBank/DDBJ whole genome shotgun (WGS) entry which is preliminary data.</text>
</comment>
<reference evidence="3" key="1">
    <citation type="submission" date="2023-07" db="EMBL/GenBank/DDBJ databases">
        <title>Functional and genomic diversity of the sorghum phyllosphere microbiome.</title>
        <authorList>
            <person name="Shade A."/>
        </authorList>
    </citation>
    <scope>NUCLEOTIDE SEQUENCE [LARGE SCALE GENOMIC DNA]</scope>
    <source>
        <strain evidence="3">SORGH_AS_0422</strain>
    </source>
</reference>
<keyword evidence="3" id="KW-1185">Reference proteome</keyword>
<protein>
    <recommendedName>
        <fullName evidence="4">Peptidase</fullName>
    </recommendedName>
</protein>
<evidence type="ECO:0000313" key="2">
    <source>
        <dbReference type="EMBL" id="MDT3405307.1"/>
    </source>
</evidence>